<evidence type="ECO:0000259" key="7">
    <source>
        <dbReference type="PROSITE" id="PS50106"/>
    </source>
</evidence>
<comment type="similarity">
    <text evidence="1 5">Belongs to the peptidase S41A family.</text>
</comment>
<dbReference type="InterPro" id="IPR036366">
    <property type="entry name" value="PGBDSf"/>
</dbReference>
<keyword evidence="9" id="KW-1185">Reference proteome</keyword>
<dbReference type="GO" id="GO:0030288">
    <property type="term" value="C:outer membrane-bounded periplasmic space"/>
    <property type="evidence" value="ECO:0007669"/>
    <property type="project" value="TreeGrafter"/>
</dbReference>
<dbReference type="InterPro" id="IPR029045">
    <property type="entry name" value="ClpP/crotonase-like_dom_sf"/>
</dbReference>
<sequence length="484" mass="53170">MSLLKKLTLHSMVTLLLLANMIPTTIVIAETKTEEETTVVETTVEVDESPLEDEDFKLIEDVYNSILDNYIEDVNKEALLQGALDGMVRSLGDPYSEYLDSDESAQFDETIEGSFTGIGVQIMTQNGLVTIISPIADTPADKAGLRANDIILEADGVSLTDMNSNEVVKHIRGEIGTKVNLKIQRGSSTFEVEVERAEIPLISVESKLDENEPTIGYVQITQFASTTADEIEEAVSQLRKDGAKRFIFDLRNNPGGLLDQAIIISNMFLKDGDIIVQMQEQDKEPIAYAANDKAYGKFQIDEPYVVLINEGSASASEILSAAISENTDNPLVGMTTFGKGTAQNITNQSDFGELKLTVAKWLTPSGMWIHKTGITPTVEVENEPLANSISLNSKEEVKEGDASDYTKTAILILKSLGYEINSDYLFDESVTQAVKAFQEKNNLEADGIITGDTANLLNNEAREYLNNHDVQYDKALETLLQVTE</sequence>
<dbReference type="Proteomes" id="UP000189941">
    <property type="component" value="Unassembled WGS sequence"/>
</dbReference>
<evidence type="ECO:0000256" key="1">
    <source>
        <dbReference type="ARBA" id="ARBA00009179"/>
    </source>
</evidence>
<evidence type="ECO:0000256" key="4">
    <source>
        <dbReference type="ARBA" id="ARBA00022825"/>
    </source>
</evidence>
<accession>A0A1T4K0I6</accession>
<dbReference type="Gene3D" id="2.30.42.10">
    <property type="match status" value="1"/>
</dbReference>
<dbReference type="SMART" id="SM00245">
    <property type="entry name" value="TSPc"/>
    <property type="match status" value="1"/>
</dbReference>
<dbReference type="Gene3D" id="1.10.101.10">
    <property type="entry name" value="PGBD-like superfamily/PGBD"/>
    <property type="match status" value="1"/>
</dbReference>
<evidence type="ECO:0000313" key="9">
    <source>
        <dbReference type="Proteomes" id="UP000189941"/>
    </source>
</evidence>
<dbReference type="GO" id="GO:0006508">
    <property type="term" value="P:proteolysis"/>
    <property type="evidence" value="ECO:0007669"/>
    <property type="project" value="UniProtKB-KW"/>
</dbReference>
<dbReference type="GO" id="GO:0007165">
    <property type="term" value="P:signal transduction"/>
    <property type="evidence" value="ECO:0007669"/>
    <property type="project" value="TreeGrafter"/>
</dbReference>
<keyword evidence="3 5" id="KW-0378">Hydrolase</keyword>
<dbReference type="Gene3D" id="3.30.750.44">
    <property type="match status" value="1"/>
</dbReference>
<organism evidence="8 9">
    <name type="scientific">Globicatella sulfidifaciens DSM 15739</name>
    <dbReference type="NCBI Taxonomy" id="1121925"/>
    <lineage>
        <taxon>Bacteria</taxon>
        <taxon>Bacillati</taxon>
        <taxon>Bacillota</taxon>
        <taxon>Bacilli</taxon>
        <taxon>Lactobacillales</taxon>
        <taxon>Aerococcaceae</taxon>
        <taxon>Globicatella</taxon>
    </lineage>
</organism>
<dbReference type="InterPro" id="IPR036034">
    <property type="entry name" value="PDZ_sf"/>
</dbReference>
<dbReference type="Pfam" id="PF13180">
    <property type="entry name" value="PDZ_2"/>
    <property type="match status" value="1"/>
</dbReference>
<evidence type="ECO:0000256" key="2">
    <source>
        <dbReference type="ARBA" id="ARBA00022670"/>
    </source>
</evidence>
<feature type="signal peptide" evidence="6">
    <location>
        <begin position="1"/>
        <end position="29"/>
    </location>
</feature>
<dbReference type="FunFam" id="2.30.42.10:FF:000063">
    <property type="entry name" value="Peptidase, S41 family"/>
    <property type="match status" value="1"/>
</dbReference>
<keyword evidence="2 5" id="KW-0645">Protease</keyword>
<evidence type="ECO:0000256" key="5">
    <source>
        <dbReference type="RuleBase" id="RU004404"/>
    </source>
</evidence>
<dbReference type="SUPFAM" id="SSF50156">
    <property type="entry name" value="PDZ domain-like"/>
    <property type="match status" value="1"/>
</dbReference>
<dbReference type="Gene3D" id="3.90.226.10">
    <property type="entry name" value="2-enoyl-CoA Hydratase, Chain A, domain 1"/>
    <property type="match status" value="1"/>
</dbReference>
<gene>
    <name evidence="8" type="ORF">SAMN02746011_00493</name>
</gene>
<name>A0A1T4K0I6_9LACT</name>
<keyword evidence="6" id="KW-0732">Signal</keyword>
<dbReference type="InterPro" id="IPR005151">
    <property type="entry name" value="Tail-specific_protease"/>
</dbReference>
<dbReference type="GO" id="GO:0008236">
    <property type="term" value="F:serine-type peptidase activity"/>
    <property type="evidence" value="ECO:0007669"/>
    <property type="project" value="UniProtKB-KW"/>
</dbReference>
<dbReference type="RefSeq" id="WP_159443837.1">
    <property type="nucleotide sequence ID" value="NZ_FUWO01000003.1"/>
</dbReference>
<evidence type="ECO:0000256" key="6">
    <source>
        <dbReference type="SAM" id="SignalP"/>
    </source>
</evidence>
<dbReference type="InterPro" id="IPR002477">
    <property type="entry name" value="Peptidoglycan-bd-like"/>
</dbReference>
<dbReference type="NCBIfam" id="TIGR00225">
    <property type="entry name" value="prc"/>
    <property type="match status" value="1"/>
</dbReference>
<dbReference type="PANTHER" id="PTHR32060:SF30">
    <property type="entry name" value="CARBOXY-TERMINAL PROCESSING PROTEASE CTPA"/>
    <property type="match status" value="1"/>
</dbReference>
<dbReference type="EMBL" id="FUWO01000003">
    <property type="protein sequence ID" value="SJZ35884.1"/>
    <property type="molecule type" value="Genomic_DNA"/>
</dbReference>
<dbReference type="AlphaFoldDB" id="A0A1T4K0I6"/>
<keyword evidence="4 5" id="KW-0720">Serine protease</keyword>
<dbReference type="SUPFAM" id="SSF47090">
    <property type="entry name" value="PGBD-like"/>
    <property type="match status" value="1"/>
</dbReference>
<dbReference type="InterPro" id="IPR036365">
    <property type="entry name" value="PGBD-like_sf"/>
</dbReference>
<dbReference type="CDD" id="cd06782">
    <property type="entry name" value="cpPDZ_CPP-like"/>
    <property type="match status" value="1"/>
</dbReference>
<dbReference type="OrthoDB" id="9812068at2"/>
<dbReference type="STRING" id="1121925.SAMN02746011_00493"/>
<dbReference type="GO" id="GO:0004175">
    <property type="term" value="F:endopeptidase activity"/>
    <property type="evidence" value="ECO:0007669"/>
    <property type="project" value="TreeGrafter"/>
</dbReference>
<proteinExistence type="inferred from homology"/>
<dbReference type="SUPFAM" id="SSF52096">
    <property type="entry name" value="ClpP/crotonase"/>
    <property type="match status" value="1"/>
</dbReference>
<dbReference type="Pfam" id="PF22694">
    <property type="entry name" value="CtpB_N-like"/>
    <property type="match status" value="1"/>
</dbReference>
<evidence type="ECO:0000313" key="8">
    <source>
        <dbReference type="EMBL" id="SJZ35884.1"/>
    </source>
</evidence>
<evidence type="ECO:0000256" key="3">
    <source>
        <dbReference type="ARBA" id="ARBA00022801"/>
    </source>
</evidence>
<dbReference type="Pfam" id="PF03572">
    <property type="entry name" value="Peptidase_S41"/>
    <property type="match status" value="1"/>
</dbReference>
<protein>
    <submittedName>
        <fullName evidence="8">Carboxyl-terminal processing protease</fullName>
    </submittedName>
</protein>
<dbReference type="InterPro" id="IPR004447">
    <property type="entry name" value="Peptidase_S41A"/>
</dbReference>
<feature type="chain" id="PRO_5013341046" evidence="6">
    <location>
        <begin position="30"/>
        <end position="484"/>
    </location>
</feature>
<dbReference type="InterPro" id="IPR001478">
    <property type="entry name" value="PDZ"/>
</dbReference>
<dbReference type="PROSITE" id="PS50106">
    <property type="entry name" value="PDZ"/>
    <property type="match status" value="1"/>
</dbReference>
<reference evidence="9" key="1">
    <citation type="submission" date="2017-02" db="EMBL/GenBank/DDBJ databases">
        <authorList>
            <person name="Varghese N."/>
            <person name="Submissions S."/>
        </authorList>
    </citation>
    <scope>NUCLEOTIDE SEQUENCE [LARGE SCALE GENOMIC DNA]</scope>
    <source>
        <strain evidence="9">DSM 15739</strain>
    </source>
</reference>
<dbReference type="PANTHER" id="PTHR32060">
    <property type="entry name" value="TAIL-SPECIFIC PROTEASE"/>
    <property type="match status" value="1"/>
</dbReference>
<dbReference type="CDD" id="cd07560">
    <property type="entry name" value="Peptidase_S41_CPP"/>
    <property type="match status" value="1"/>
</dbReference>
<dbReference type="SMART" id="SM00228">
    <property type="entry name" value="PDZ"/>
    <property type="match status" value="1"/>
</dbReference>
<feature type="domain" description="PDZ" evidence="7">
    <location>
        <begin position="104"/>
        <end position="172"/>
    </location>
</feature>
<dbReference type="Pfam" id="PF01471">
    <property type="entry name" value="PG_binding_1"/>
    <property type="match status" value="1"/>
</dbReference>
<dbReference type="InterPro" id="IPR055210">
    <property type="entry name" value="CtpA/B_N"/>
</dbReference>